<protein>
    <submittedName>
        <fullName evidence="4">Arylsulfatase A-like enzyme</fullName>
    </submittedName>
</protein>
<accession>A0A7Y9EY11</accession>
<evidence type="ECO:0000259" key="3">
    <source>
        <dbReference type="Pfam" id="PF00884"/>
    </source>
</evidence>
<reference evidence="4 5" key="1">
    <citation type="submission" date="2020-07" db="EMBL/GenBank/DDBJ databases">
        <title>Sequencing the genomes of 1000 actinobacteria strains.</title>
        <authorList>
            <person name="Klenk H.-P."/>
        </authorList>
    </citation>
    <scope>NUCLEOTIDE SEQUENCE [LARGE SCALE GENOMIC DNA]</scope>
    <source>
        <strain evidence="4 5">DSM 18965</strain>
    </source>
</reference>
<dbReference type="PANTHER" id="PTHR43108:SF8">
    <property type="entry name" value="SD21168P"/>
    <property type="match status" value="1"/>
</dbReference>
<dbReference type="InterPro" id="IPR017850">
    <property type="entry name" value="Alkaline_phosphatase_core_sf"/>
</dbReference>
<feature type="signal peptide" evidence="2">
    <location>
        <begin position="1"/>
        <end position="22"/>
    </location>
</feature>
<evidence type="ECO:0000313" key="4">
    <source>
        <dbReference type="EMBL" id="NYD55969.1"/>
    </source>
</evidence>
<keyword evidence="5" id="KW-1185">Reference proteome</keyword>
<dbReference type="PANTHER" id="PTHR43108">
    <property type="entry name" value="N-ACETYLGLUCOSAMINE-6-SULFATASE FAMILY MEMBER"/>
    <property type="match status" value="1"/>
</dbReference>
<evidence type="ECO:0000256" key="1">
    <source>
        <dbReference type="SAM" id="MobiDB-lite"/>
    </source>
</evidence>
<dbReference type="Proteomes" id="UP000516957">
    <property type="component" value="Unassembled WGS sequence"/>
</dbReference>
<dbReference type="EMBL" id="JACCBE010000001">
    <property type="protein sequence ID" value="NYD55969.1"/>
    <property type="molecule type" value="Genomic_DNA"/>
</dbReference>
<dbReference type="AlphaFoldDB" id="A0A7Y9EY11"/>
<gene>
    <name evidence="4" type="ORF">BKA08_000207</name>
</gene>
<dbReference type="RefSeq" id="WP_179613923.1">
    <property type="nucleotide sequence ID" value="NZ_JACCBE010000001.1"/>
</dbReference>
<dbReference type="SUPFAM" id="SSF53649">
    <property type="entry name" value="Alkaline phosphatase-like"/>
    <property type="match status" value="1"/>
</dbReference>
<dbReference type="Gene3D" id="3.40.720.10">
    <property type="entry name" value="Alkaline Phosphatase, subunit A"/>
    <property type="match status" value="1"/>
</dbReference>
<feature type="region of interest" description="Disordered" evidence="1">
    <location>
        <begin position="24"/>
        <end position="79"/>
    </location>
</feature>
<feature type="compositionally biased region" description="Basic and acidic residues" evidence="1">
    <location>
        <begin position="46"/>
        <end position="62"/>
    </location>
</feature>
<dbReference type="CDD" id="cd16147">
    <property type="entry name" value="G6S"/>
    <property type="match status" value="1"/>
</dbReference>
<evidence type="ECO:0000313" key="5">
    <source>
        <dbReference type="Proteomes" id="UP000516957"/>
    </source>
</evidence>
<proteinExistence type="predicted"/>
<keyword evidence="2" id="KW-0732">Signal</keyword>
<feature type="domain" description="Sulfatase N-terminal" evidence="3">
    <location>
        <begin position="84"/>
        <end position="428"/>
    </location>
</feature>
<organism evidence="4 5">
    <name type="scientific">Nocardioides marinisabuli</name>
    <dbReference type="NCBI Taxonomy" id="419476"/>
    <lineage>
        <taxon>Bacteria</taxon>
        <taxon>Bacillati</taxon>
        <taxon>Actinomycetota</taxon>
        <taxon>Actinomycetes</taxon>
        <taxon>Propionibacteriales</taxon>
        <taxon>Nocardioidaceae</taxon>
        <taxon>Nocardioides</taxon>
    </lineage>
</organism>
<dbReference type="InterPro" id="IPR000917">
    <property type="entry name" value="Sulfatase_N"/>
</dbReference>
<dbReference type="Pfam" id="PF00884">
    <property type="entry name" value="Sulfatase"/>
    <property type="match status" value="1"/>
</dbReference>
<sequence length="534" mass="58527">MSRSIGTRRLGAAAVVAALALAGCTSTDPPADETDPAPQTGQPPRNDAEPGRTSLRDPRPGDRVLPVGGAGLAEPVPVESPEQPNLLMITLDDAAWGDMVHMPRLQELFVQEGVTLRGALAPNPICVPARSSLMTGQHSHNHGTWNTTSDAGHGLEALDEENTLAVWLQEAGYDTFFLGKYPNGYTDGTVVPPGWTGWRALVDPTTYNFVRPTVSMDGVEEKFETYSTTLLSEQSDELLREPGRAEDPWYMWLNYVAPHHGGPDAPDDPAVLYPDDPDPVKTTTPEDRDVDTFADLALTDTPNMFEDDVTDKVLVRGTQRTVTEQRRAQLTEAHQQRIESLQSVDRALASTLETLEETGQLDDTYVVLTSDNGYTLGAHNLEGKLWYFREMTSVPMYVRGPGLEPGTVSEAPVTNVDWAPTFAALAGARPTLEVDGVDVLPWIGSGADRRVVPIEAYPVKKGSKRLYRGVVVGPWTYVQGRSGQAEVYYRDVDRWELQNLAGDPRYSDQVDELKQLVRSTSTCAGDECPSAYYR</sequence>
<dbReference type="PROSITE" id="PS51257">
    <property type="entry name" value="PROKAR_LIPOPROTEIN"/>
    <property type="match status" value="1"/>
</dbReference>
<feature type="chain" id="PRO_5039501131" evidence="2">
    <location>
        <begin position="23"/>
        <end position="534"/>
    </location>
</feature>
<comment type="caution">
    <text evidence="4">The sequence shown here is derived from an EMBL/GenBank/DDBJ whole genome shotgun (WGS) entry which is preliminary data.</text>
</comment>
<evidence type="ECO:0000256" key="2">
    <source>
        <dbReference type="SAM" id="SignalP"/>
    </source>
</evidence>
<name>A0A7Y9EY11_9ACTN</name>